<protein>
    <submittedName>
        <fullName evidence="2">Uncharacterized protein</fullName>
    </submittedName>
</protein>
<dbReference type="Gene3D" id="2.60.40.2970">
    <property type="match status" value="1"/>
</dbReference>
<evidence type="ECO:0000313" key="3">
    <source>
        <dbReference type="Proteomes" id="UP000231962"/>
    </source>
</evidence>
<sequence length="332" mass="39337">MNLRLFGISFLLLVCHSLSSYPHRDARGEVSENYMRQQGIVNVELPKMQFSENEPIKIEVTVRNTGNEALRIFPATQSNELYKSFQVIVRDEDGRTVTRTEGEPKQDPVRVRRNRIQNHVGDDVKEIILHTNETFKKEIRLDQLYEFEPGKKYFITAYFYPNISEYSDHFVRSENHPYFTIEEQRKQWVLPGVPHQDPVVDGLEPEEVIHLLLGAEKKGNWKLNFKWIHFPEYVQSYDRFAKDYNDSEEGEKDFILEEFRRFLTQNRSGVLQYYKILGVEKIHSNLSKVRVAIERQINKVPVRYEYIYTLKRVPEEDGSFWKVASLIAKVRK</sequence>
<gene>
    <name evidence="1" type="ORF">CH360_17530</name>
    <name evidence="2" type="ORF">CH373_15960</name>
</gene>
<evidence type="ECO:0000313" key="2">
    <source>
        <dbReference type="EMBL" id="PJZ72090.1"/>
    </source>
</evidence>
<proteinExistence type="predicted"/>
<evidence type="ECO:0000313" key="4">
    <source>
        <dbReference type="Proteomes" id="UP000231990"/>
    </source>
</evidence>
<dbReference type="Proteomes" id="UP000231990">
    <property type="component" value="Unassembled WGS sequence"/>
</dbReference>
<evidence type="ECO:0000313" key="1">
    <source>
        <dbReference type="EMBL" id="PJZ68195.1"/>
    </source>
</evidence>
<dbReference type="AlphaFoldDB" id="A0A2M9ZJ49"/>
<dbReference type="EMBL" id="NPDZ01000013">
    <property type="protein sequence ID" value="PJZ72090.1"/>
    <property type="molecule type" value="Genomic_DNA"/>
</dbReference>
<accession>A0A2M9ZJ49</accession>
<keyword evidence="3" id="KW-1185">Reference proteome</keyword>
<dbReference type="Proteomes" id="UP000231962">
    <property type="component" value="Unassembled WGS sequence"/>
</dbReference>
<comment type="caution">
    <text evidence="2">The sequence shown here is derived from an EMBL/GenBank/DDBJ whole genome shotgun (WGS) entry which is preliminary data.</text>
</comment>
<dbReference type="OrthoDB" id="334970at2"/>
<dbReference type="RefSeq" id="WP_100715401.1">
    <property type="nucleotide sequence ID" value="NZ_NPDY01000030.1"/>
</dbReference>
<name>A0A2M9ZJ49_9LEPT</name>
<organism evidence="2 4">
    <name type="scientific">Leptospira perolatii</name>
    <dbReference type="NCBI Taxonomy" id="2023191"/>
    <lineage>
        <taxon>Bacteria</taxon>
        <taxon>Pseudomonadati</taxon>
        <taxon>Spirochaetota</taxon>
        <taxon>Spirochaetia</taxon>
        <taxon>Leptospirales</taxon>
        <taxon>Leptospiraceae</taxon>
        <taxon>Leptospira</taxon>
    </lineage>
</organism>
<reference evidence="3 4" key="1">
    <citation type="submission" date="2017-07" db="EMBL/GenBank/DDBJ databases">
        <title>Leptospira spp. isolated from tropical soils.</title>
        <authorList>
            <person name="Thibeaux R."/>
            <person name="Iraola G."/>
            <person name="Ferres I."/>
            <person name="Bierque E."/>
            <person name="Girault D."/>
            <person name="Soupe-Gilbert M.-E."/>
            <person name="Picardeau M."/>
            <person name="Goarant C."/>
        </authorList>
    </citation>
    <scope>NUCLEOTIDE SEQUENCE [LARGE SCALE GENOMIC DNA]</scope>
    <source>
        <strain evidence="2 4">FH1-B-B1</strain>
        <strain evidence="1 3">FH1-B-C1</strain>
    </source>
</reference>
<dbReference type="EMBL" id="NPDY01000030">
    <property type="protein sequence ID" value="PJZ68195.1"/>
    <property type="molecule type" value="Genomic_DNA"/>
</dbReference>